<dbReference type="InterPro" id="IPR045864">
    <property type="entry name" value="aa-tRNA-synth_II/BPL/LPL"/>
</dbReference>
<dbReference type="InterPro" id="IPR004365">
    <property type="entry name" value="NA-bd_OB_tRNA"/>
</dbReference>
<dbReference type="PANTHER" id="PTHR42918:SF9">
    <property type="entry name" value="LYSINE--TRNA LIGASE"/>
    <property type="match status" value="1"/>
</dbReference>
<organism evidence="13 14">
    <name type="scientific">Sphenodon punctatus</name>
    <name type="common">Tuatara</name>
    <name type="synonym">Hatteria punctata</name>
    <dbReference type="NCBI Taxonomy" id="8508"/>
    <lineage>
        <taxon>Eukaryota</taxon>
        <taxon>Metazoa</taxon>
        <taxon>Chordata</taxon>
        <taxon>Craniata</taxon>
        <taxon>Vertebrata</taxon>
        <taxon>Euteleostomi</taxon>
        <taxon>Lepidosauria</taxon>
        <taxon>Sphenodontia</taxon>
        <taxon>Sphenodontidae</taxon>
        <taxon>Sphenodon</taxon>
    </lineage>
</organism>
<dbReference type="Pfam" id="PF00152">
    <property type="entry name" value="tRNA-synt_2"/>
    <property type="match status" value="1"/>
</dbReference>
<dbReference type="FunFam" id="2.40.50.140:FF:000050">
    <property type="entry name" value="Lysine--tRNA ligase"/>
    <property type="match status" value="1"/>
</dbReference>
<dbReference type="GO" id="GO:0005829">
    <property type="term" value="C:cytosol"/>
    <property type="evidence" value="ECO:0007669"/>
    <property type="project" value="TreeGrafter"/>
</dbReference>
<dbReference type="GO" id="GO:0006430">
    <property type="term" value="P:lysyl-tRNA aminoacylation"/>
    <property type="evidence" value="ECO:0007669"/>
    <property type="project" value="InterPro"/>
</dbReference>
<dbReference type="InterPro" id="IPR004364">
    <property type="entry name" value="Aa-tRNA-synt_II"/>
</dbReference>
<dbReference type="EC" id="6.1.1.6" evidence="2"/>
<dbReference type="PANTHER" id="PTHR42918">
    <property type="entry name" value="LYSYL-TRNA SYNTHETASE"/>
    <property type="match status" value="1"/>
</dbReference>
<keyword evidence="5" id="KW-0547">Nucleotide-binding</keyword>
<dbReference type="Proteomes" id="UP000694392">
    <property type="component" value="Unplaced"/>
</dbReference>
<feature type="domain" description="Aminoacyl-transfer RNA synthetases class-II family profile" evidence="12">
    <location>
        <begin position="183"/>
        <end position="304"/>
    </location>
</feature>
<feature type="compositionally biased region" description="Basic and acidic residues" evidence="11">
    <location>
        <begin position="20"/>
        <end position="29"/>
    </location>
</feature>
<proteinExistence type="inferred from homology"/>
<comment type="similarity">
    <text evidence="1">Belongs to the class-II aminoacyl-tRNA synthetase family.</text>
</comment>
<dbReference type="GO" id="GO:0004824">
    <property type="term" value="F:lysine-tRNA ligase activity"/>
    <property type="evidence" value="ECO:0007669"/>
    <property type="project" value="UniProtKB-EC"/>
</dbReference>
<evidence type="ECO:0000256" key="5">
    <source>
        <dbReference type="ARBA" id="ARBA00022741"/>
    </source>
</evidence>
<protein>
    <recommendedName>
        <fullName evidence="3">Lysine--tRNA ligase</fullName>
        <ecNumber evidence="2">6.1.1.6</ecNumber>
    </recommendedName>
    <alternativeName>
        <fullName evidence="9">Lysyl-tRNA synthetase</fullName>
    </alternativeName>
</protein>
<evidence type="ECO:0000256" key="4">
    <source>
        <dbReference type="ARBA" id="ARBA00022598"/>
    </source>
</evidence>
<keyword evidence="14" id="KW-1185">Reference proteome</keyword>
<comment type="catalytic activity">
    <reaction evidence="10">
        <text>tRNA(Lys) + L-lysine + ATP = L-lysyl-tRNA(Lys) + AMP + diphosphate</text>
        <dbReference type="Rhea" id="RHEA:20792"/>
        <dbReference type="Rhea" id="RHEA-COMP:9696"/>
        <dbReference type="Rhea" id="RHEA-COMP:9697"/>
        <dbReference type="ChEBI" id="CHEBI:30616"/>
        <dbReference type="ChEBI" id="CHEBI:32551"/>
        <dbReference type="ChEBI" id="CHEBI:33019"/>
        <dbReference type="ChEBI" id="CHEBI:78442"/>
        <dbReference type="ChEBI" id="CHEBI:78529"/>
        <dbReference type="ChEBI" id="CHEBI:456215"/>
        <dbReference type="EC" id="6.1.1.6"/>
    </reaction>
</comment>
<dbReference type="InterPro" id="IPR044136">
    <property type="entry name" value="Lys-tRNA-ligase_II_N"/>
</dbReference>
<keyword evidence="8" id="KW-0030">Aminoacyl-tRNA synthetase</keyword>
<evidence type="ECO:0000256" key="10">
    <source>
        <dbReference type="ARBA" id="ARBA00048573"/>
    </source>
</evidence>
<evidence type="ECO:0000256" key="1">
    <source>
        <dbReference type="ARBA" id="ARBA00008226"/>
    </source>
</evidence>
<dbReference type="InterPro" id="IPR006195">
    <property type="entry name" value="aa-tRNA-synth_II"/>
</dbReference>
<dbReference type="PROSITE" id="PS50862">
    <property type="entry name" value="AA_TRNA_LIGASE_II"/>
    <property type="match status" value="1"/>
</dbReference>
<dbReference type="CDD" id="cd04322">
    <property type="entry name" value="LysRS_N"/>
    <property type="match status" value="1"/>
</dbReference>
<dbReference type="Gene3D" id="3.30.930.10">
    <property type="entry name" value="Bira Bifunctional Protein, Domain 2"/>
    <property type="match status" value="1"/>
</dbReference>
<accession>A0A8D0G1M3</accession>
<dbReference type="GO" id="GO:0005524">
    <property type="term" value="F:ATP binding"/>
    <property type="evidence" value="ECO:0007669"/>
    <property type="project" value="UniProtKB-KW"/>
</dbReference>
<keyword evidence="6" id="KW-0067">ATP-binding</keyword>
<evidence type="ECO:0000259" key="12">
    <source>
        <dbReference type="PROSITE" id="PS50862"/>
    </source>
</evidence>
<evidence type="ECO:0000256" key="3">
    <source>
        <dbReference type="ARBA" id="ARBA00015745"/>
    </source>
</evidence>
<evidence type="ECO:0000256" key="6">
    <source>
        <dbReference type="ARBA" id="ARBA00022840"/>
    </source>
</evidence>
<dbReference type="Pfam" id="PF01336">
    <property type="entry name" value="tRNA_anti-codon"/>
    <property type="match status" value="1"/>
</dbReference>
<evidence type="ECO:0000256" key="11">
    <source>
        <dbReference type="SAM" id="MobiDB-lite"/>
    </source>
</evidence>
<keyword evidence="7" id="KW-0648">Protein biosynthesis</keyword>
<dbReference type="PRINTS" id="PR00982">
    <property type="entry name" value="TRNASYNTHLYS"/>
</dbReference>
<evidence type="ECO:0000256" key="2">
    <source>
        <dbReference type="ARBA" id="ARBA00013166"/>
    </source>
</evidence>
<dbReference type="AlphaFoldDB" id="A0A8D0G1M3"/>
<keyword evidence="4" id="KW-0436">Ligase</keyword>
<dbReference type="SUPFAM" id="SSF50249">
    <property type="entry name" value="Nucleic acid-binding proteins"/>
    <property type="match status" value="1"/>
</dbReference>
<feature type="region of interest" description="Disordered" evidence="11">
    <location>
        <begin position="1"/>
        <end position="47"/>
    </location>
</feature>
<dbReference type="SUPFAM" id="SSF55681">
    <property type="entry name" value="Class II aaRS and biotin synthetases"/>
    <property type="match status" value="1"/>
</dbReference>
<reference evidence="13" key="2">
    <citation type="submission" date="2025-09" db="UniProtKB">
        <authorList>
            <consortium name="Ensembl"/>
        </authorList>
    </citation>
    <scope>IDENTIFICATION</scope>
</reference>
<evidence type="ECO:0000256" key="7">
    <source>
        <dbReference type="ARBA" id="ARBA00022917"/>
    </source>
</evidence>
<dbReference type="InterPro" id="IPR012340">
    <property type="entry name" value="NA-bd_OB-fold"/>
</dbReference>
<dbReference type="Ensembl" id="ENSSPUT00000000525.1">
    <property type="protein sequence ID" value="ENSSPUP00000000487.1"/>
    <property type="gene ID" value="ENSSPUG00000000449.1"/>
</dbReference>
<evidence type="ECO:0000313" key="14">
    <source>
        <dbReference type="Proteomes" id="UP000694392"/>
    </source>
</evidence>
<dbReference type="GeneTree" id="ENSGT01030000234618"/>
<dbReference type="Gene3D" id="2.40.50.140">
    <property type="entry name" value="Nucleic acid-binding proteins"/>
    <property type="match status" value="1"/>
</dbReference>
<dbReference type="GO" id="GO:0000049">
    <property type="term" value="F:tRNA binding"/>
    <property type="evidence" value="ECO:0007669"/>
    <property type="project" value="TreeGrafter"/>
</dbReference>
<name>A0A8D0G1M3_SPHPU</name>
<evidence type="ECO:0000313" key="13">
    <source>
        <dbReference type="Ensembl" id="ENSSPUP00000000487.1"/>
    </source>
</evidence>
<dbReference type="InterPro" id="IPR018149">
    <property type="entry name" value="Lys-tRNA-synth_II_C"/>
</dbReference>
<evidence type="ECO:0000256" key="9">
    <source>
        <dbReference type="ARBA" id="ARBA00030563"/>
    </source>
</evidence>
<sequence length="387" mass="44132">MVDSADDSGQARKLRNLPASKDETNKGNEESEEGWPPQQYHRHRTDAVQKLREKKEEPYPHKFHASTSLIEFIEKFTYLQAEEQLPNMDVSLAGRIHAKRSAGAKLFFYDLRGGGVKLQVMANAKFFKSEDLFTKTVDKLRRGDIIGVVGYPGRTKNGELSIISTDIILLSPCLHMLPHLHFGFKDQVETPMMNMIPGGAAARPFITHHNDLNMNLFMRIAPELYLKMLVVGGLERVYEVGRQFRNEGIDQTHNPEFTTCEFYMAYADHNDLINITEELLSGMVKHLTGSYKITYHPEGTEEKAVEVDFTPPFKRVNMMEELERILGEKLPAPENLGTEGNKFNALGLVPAYFNTMMNWVFEPFLFQFFVSISLITKEIISHSLPDL</sequence>
<reference evidence="13" key="1">
    <citation type="submission" date="2025-08" db="UniProtKB">
        <authorList>
            <consortium name="Ensembl"/>
        </authorList>
    </citation>
    <scope>IDENTIFICATION</scope>
</reference>
<evidence type="ECO:0000256" key="8">
    <source>
        <dbReference type="ARBA" id="ARBA00023146"/>
    </source>
</evidence>